<feature type="transmembrane region" description="Helical" evidence="1">
    <location>
        <begin position="79"/>
        <end position="98"/>
    </location>
</feature>
<dbReference type="AlphaFoldDB" id="A0A061JRN7"/>
<reference evidence="2 3" key="1">
    <citation type="journal article" date="2013" name="Genome Announc.">
        <title>Draft Genome of the Nitrogen-Fixing Bacterium Pseudomonas stutzeri Strain KOS6 Isolated from Industrial Hydrocarbon Sludge.</title>
        <authorList>
            <person name="Grigoryeva T.V."/>
            <person name="Laikov A.V."/>
            <person name="Naumova R.P."/>
            <person name="Manolov A.I."/>
            <person name="Larin A.K."/>
            <person name="Karpova I.Y."/>
            <person name="Semashko T.A."/>
            <person name="Alexeev D.G."/>
            <person name="Kostryukova E.S."/>
            <person name="Muller R."/>
            <person name="Govorun V.M."/>
        </authorList>
    </citation>
    <scope>NUCLEOTIDE SEQUENCE [LARGE SCALE GENOMIC DNA]</scope>
    <source>
        <strain evidence="2 3">KOS6</strain>
    </source>
</reference>
<keyword evidence="1" id="KW-1133">Transmembrane helix</keyword>
<evidence type="ECO:0000313" key="2">
    <source>
        <dbReference type="EMBL" id="EWC40849.1"/>
    </source>
</evidence>
<dbReference type="Proteomes" id="UP000026923">
    <property type="component" value="Unassembled WGS sequence"/>
</dbReference>
<sequence length="99" mass="11651">MLRRRSDLFKMMGIGLLTKAGDLSIFEAKQRLTPIDRLRVPCDRYTASVVLFTIFSMQKMRQHSILSLRLDRTMEMQRVGFTLFADILVQTSYIMYYGF</sequence>
<dbReference type="EMBL" id="AMCZ02000015">
    <property type="protein sequence ID" value="EWC40849.1"/>
    <property type="molecule type" value="Genomic_DNA"/>
</dbReference>
<name>A0A061JRN7_STUST</name>
<keyword evidence="1" id="KW-0812">Transmembrane</keyword>
<dbReference type="HOGENOM" id="CLU_2318030_0_0_6"/>
<keyword evidence="1" id="KW-0472">Membrane</keyword>
<accession>A0A061JRN7</accession>
<proteinExistence type="predicted"/>
<gene>
    <name evidence="2" type="ORF">B597_012685</name>
</gene>
<protein>
    <submittedName>
        <fullName evidence="2">Uncharacterized protein</fullName>
    </submittedName>
</protein>
<evidence type="ECO:0000256" key="1">
    <source>
        <dbReference type="SAM" id="Phobius"/>
    </source>
</evidence>
<comment type="caution">
    <text evidence="2">The sequence shown here is derived from an EMBL/GenBank/DDBJ whole genome shotgun (WGS) entry which is preliminary data.</text>
</comment>
<evidence type="ECO:0000313" key="3">
    <source>
        <dbReference type="Proteomes" id="UP000026923"/>
    </source>
</evidence>
<organism evidence="2 3">
    <name type="scientific">Stutzerimonas stutzeri KOS6</name>
    <dbReference type="NCBI Taxonomy" id="1218352"/>
    <lineage>
        <taxon>Bacteria</taxon>
        <taxon>Pseudomonadati</taxon>
        <taxon>Pseudomonadota</taxon>
        <taxon>Gammaproteobacteria</taxon>
        <taxon>Pseudomonadales</taxon>
        <taxon>Pseudomonadaceae</taxon>
        <taxon>Stutzerimonas</taxon>
    </lineage>
</organism>